<dbReference type="Gene3D" id="3.40.50.880">
    <property type="match status" value="1"/>
</dbReference>
<evidence type="ECO:0000256" key="3">
    <source>
        <dbReference type="ARBA" id="ARBA00022801"/>
    </source>
</evidence>
<dbReference type="KEGG" id="samy:DB32_007395"/>
<gene>
    <name evidence="5" type="ORF">DB32_007395</name>
</gene>
<accession>A0A0F6W8S9</accession>
<dbReference type="AlphaFoldDB" id="A0A0F6W8S9"/>
<name>A0A0F6W8S9_9BACT</name>
<dbReference type="SUPFAM" id="SSF52317">
    <property type="entry name" value="Class I glutamine amidotransferase-like"/>
    <property type="match status" value="1"/>
</dbReference>
<dbReference type="GO" id="GO:0008236">
    <property type="term" value="F:serine-type peptidase activity"/>
    <property type="evidence" value="ECO:0007669"/>
    <property type="project" value="UniProtKB-KW"/>
</dbReference>
<keyword evidence="6" id="KW-1185">Reference proteome</keyword>
<keyword evidence="3" id="KW-0378">Hydrolase</keyword>
<protein>
    <submittedName>
        <fullName evidence="5">Alpha-aspartyl dipeptidase Peptidase E</fullName>
    </submittedName>
</protein>
<dbReference type="EMBL" id="CP011125">
    <property type="protein sequence ID" value="AKF10246.1"/>
    <property type="molecule type" value="Genomic_DNA"/>
</dbReference>
<evidence type="ECO:0000256" key="1">
    <source>
        <dbReference type="ARBA" id="ARBA00006534"/>
    </source>
</evidence>
<comment type="similarity">
    <text evidence="1">Belongs to the peptidase S51 family.</text>
</comment>
<dbReference type="PANTHER" id="PTHR20842:SF0">
    <property type="entry name" value="ALPHA-ASPARTYL DIPEPTIDASE"/>
    <property type="match status" value="1"/>
</dbReference>
<evidence type="ECO:0000313" key="5">
    <source>
        <dbReference type="EMBL" id="AKF10246.1"/>
    </source>
</evidence>
<dbReference type="PANTHER" id="PTHR20842">
    <property type="entry name" value="PROTEASE S51 ALPHA-ASPARTYL DIPEPTIDASE"/>
    <property type="match status" value="1"/>
</dbReference>
<evidence type="ECO:0000256" key="4">
    <source>
        <dbReference type="ARBA" id="ARBA00022825"/>
    </source>
</evidence>
<organism evidence="5 6">
    <name type="scientific">Sandaracinus amylolyticus</name>
    <dbReference type="NCBI Taxonomy" id="927083"/>
    <lineage>
        <taxon>Bacteria</taxon>
        <taxon>Pseudomonadati</taxon>
        <taxon>Myxococcota</taxon>
        <taxon>Polyangia</taxon>
        <taxon>Polyangiales</taxon>
        <taxon>Sandaracinaceae</taxon>
        <taxon>Sandaracinus</taxon>
    </lineage>
</organism>
<proteinExistence type="inferred from homology"/>
<evidence type="ECO:0000313" key="6">
    <source>
        <dbReference type="Proteomes" id="UP000034883"/>
    </source>
</evidence>
<dbReference type="InterPro" id="IPR029062">
    <property type="entry name" value="Class_I_gatase-like"/>
</dbReference>
<dbReference type="Pfam" id="PF03575">
    <property type="entry name" value="Peptidase_S51"/>
    <property type="match status" value="1"/>
</dbReference>
<keyword evidence="4" id="KW-0720">Serine protease</keyword>
<dbReference type="STRING" id="927083.DB32_007395"/>
<dbReference type="OrthoDB" id="3373764at2"/>
<reference evidence="5 6" key="1">
    <citation type="submission" date="2015-03" db="EMBL/GenBank/DDBJ databases">
        <title>Genome assembly of Sandaracinus amylolyticus DSM 53668.</title>
        <authorList>
            <person name="Sharma G."/>
            <person name="Subramanian S."/>
        </authorList>
    </citation>
    <scope>NUCLEOTIDE SEQUENCE [LARGE SCALE GENOMIC DNA]</scope>
    <source>
        <strain evidence="5 6">DSM 53668</strain>
    </source>
</reference>
<sequence>MRRLFLASLSLDGLPEFLGGARGRRAAWVPTAADPLEDRERVRALFAGMLESIGLSLLPVELDRDADPTIAVRLAASDLVIVTGGDPFHLLARARASGFDRALQTRADLPYVGVSAGAILVGPSLEPHVLTSPFAPAKGQPLEGLGLTEHVVLPHHDREERALLHDVAKQKHGARWTLTPLRDDEALIVDGDGRSHIVTSR</sequence>
<keyword evidence="2" id="KW-0645">Protease</keyword>
<dbReference type="RefSeq" id="WP_053237226.1">
    <property type="nucleotide sequence ID" value="NZ_CP011125.1"/>
</dbReference>
<dbReference type="InterPro" id="IPR005320">
    <property type="entry name" value="Peptidase_S51"/>
</dbReference>
<dbReference type="GO" id="GO:0006508">
    <property type="term" value="P:proteolysis"/>
    <property type="evidence" value="ECO:0007669"/>
    <property type="project" value="UniProtKB-KW"/>
</dbReference>
<dbReference type="CDD" id="cd03129">
    <property type="entry name" value="GAT1_Peptidase_E_like"/>
    <property type="match status" value="1"/>
</dbReference>
<evidence type="ECO:0000256" key="2">
    <source>
        <dbReference type="ARBA" id="ARBA00022670"/>
    </source>
</evidence>
<dbReference type="Proteomes" id="UP000034883">
    <property type="component" value="Chromosome"/>
</dbReference>